<keyword evidence="1" id="KW-0812">Transmembrane</keyword>
<keyword evidence="3" id="KW-1185">Reference proteome</keyword>
<feature type="transmembrane region" description="Helical" evidence="1">
    <location>
        <begin position="6"/>
        <end position="22"/>
    </location>
</feature>
<name>A0ABW3XK24_9ACTN</name>
<evidence type="ECO:0000256" key="1">
    <source>
        <dbReference type="SAM" id="Phobius"/>
    </source>
</evidence>
<evidence type="ECO:0000313" key="2">
    <source>
        <dbReference type="EMBL" id="MFD1309705.1"/>
    </source>
</evidence>
<gene>
    <name evidence="2" type="ORF">ACFQ5X_28085</name>
</gene>
<feature type="transmembrane region" description="Helical" evidence="1">
    <location>
        <begin position="34"/>
        <end position="57"/>
    </location>
</feature>
<dbReference type="RefSeq" id="WP_381329029.1">
    <property type="nucleotide sequence ID" value="NZ_JBHTMM010000041.1"/>
</dbReference>
<protein>
    <submittedName>
        <fullName evidence="2">Uncharacterized protein</fullName>
    </submittedName>
</protein>
<proteinExistence type="predicted"/>
<keyword evidence="1" id="KW-1133">Transmembrane helix</keyword>
<dbReference type="Proteomes" id="UP001597058">
    <property type="component" value="Unassembled WGS sequence"/>
</dbReference>
<accession>A0ABW3XK24</accession>
<keyword evidence="1" id="KW-0472">Membrane</keyword>
<organism evidence="2 3">
    <name type="scientific">Streptomyces kaempferi</name>
    <dbReference type="NCBI Taxonomy" id="333725"/>
    <lineage>
        <taxon>Bacteria</taxon>
        <taxon>Bacillati</taxon>
        <taxon>Actinomycetota</taxon>
        <taxon>Actinomycetes</taxon>
        <taxon>Kitasatosporales</taxon>
        <taxon>Streptomycetaceae</taxon>
        <taxon>Streptomyces</taxon>
    </lineage>
</organism>
<dbReference type="EMBL" id="JBHTMM010000041">
    <property type="protein sequence ID" value="MFD1309705.1"/>
    <property type="molecule type" value="Genomic_DNA"/>
</dbReference>
<evidence type="ECO:0000313" key="3">
    <source>
        <dbReference type="Proteomes" id="UP001597058"/>
    </source>
</evidence>
<reference evidence="3" key="1">
    <citation type="journal article" date="2019" name="Int. J. Syst. Evol. Microbiol.">
        <title>The Global Catalogue of Microorganisms (GCM) 10K type strain sequencing project: providing services to taxonomists for standard genome sequencing and annotation.</title>
        <authorList>
            <consortium name="The Broad Institute Genomics Platform"/>
            <consortium name="The Broad Institute Genome Sequencing Center for Infectious Disease"/>
            <person name="Wu L."/>
            <person name="Ma J."/>
        </authorList>
    </citation>
    <scope>NUCLEOTIDE SEQUENCE [LARGE SCALE GENOMIC DNA]</scope>
    <source>
        <strain evidence="3">CGMCC 4.7020</strain>
    </source>
</reference>
<sequence>MTDVLWALLCFGLACSLGFLVLHRPKNWLRPEAFNASGWVVISALWYVRSIILLVVRGGPRPYTSWVDAFVSLGMLGAVDVLLALRLLSWWRYTRRHPDERVAEGRR</sequence>
<feature type="transmembrane region" description="Helical" evidence="1">
    <location>
        <begin position="69"/>
        <end position="88"/>
    </location>
</feature>
<comment type="caution">
    <text evidence="2">The sequence shown here is derived from an EMBL/GenBank/DDBJ whole genome shotgun (WGS) entry which is preliminary data.</text>
</comment>